<evidence type="ECO:0000313" key="2">
    <source>
        <dbReference type="Proteomes" id="UP000076798"/>
    </source>
</evidence>
<keyword evidence="2" id="KW-1185">Reference proteome</keyword>
<dbReference type="Proteomes" id="UP000076798">
    <property type="component" value="Unassembled WGS sequence"/>
</dbReference>
<accession>A0A165XG49</accession>
<protein>
    <submittedName>
        <fullName evidence="1">Uncharacterized protein</fullName>
    </submittedName>
</protein>
<evidence type="ECO:0000313" key="1">
    <source>
        <dbReference type="EMBL" id="KZT32160.1"/>
    </source>
</evidence>
<dbReference type="AlphaFoldDB" id="A0A165XG49"/>
<reference evidence="1 2" key="1">
    <citation type="journal article" date="2016" name="Mol. Biol. Evol.">
        <title>Comparative Genomics of Early-Diverging Mushroom-Forming Fungi Provides Insights into the Origins of Lignocellulose Decay Capabilities.</title>
        <authorList>
            <person name="Nagy L.G."/>
            <person name="Riley R."/>
            <person name="Tritt A."/>
            <person name="Adam C."/>
            <person name="Daum C."/>
            <person name="Floudas D."/>
            <person name="Sun H."/>
            <person name="Yadav J.S."/>
            <person name="Pangilinan J."/>
            <person name="Larsson K.H."/>
            <person name="Matsuura K."/>
            <person name="Barry K."/>
            <person name="Labutti K."/>
            <person name="Kuo R."/>
            <person name="Ohm R.A."/>
            <person name="Bhattacharya S.S."/>
            <person name="Shirouzu T."/>
            <person name="Yoshinaga Y."/>
            <person name="Martin F.M."/>
            <person name="Grigoriev I.V."/>
            <person name="Hibbett D.S."/>
        </authorList>
    </citation>
    <scope>NUCLEOTIDE SEQUENCE [LARGE SCALE GENOMIC DNA]</scope>
    <source>
        <strain evidence="1 2">HHB10207 ss-3</strain>
    </source>
</reference>
<gene>
    <name evidence="1" type="ORF">SISSUDRAFT_1067145</name>
</gene>
<proteinExistence type="predicted"/>
<name>A0A165XG49_9AGAM</name>
<dbReference type="EMBL" id="KV428377">
    <property type="protein sequence ID" value="KZT32160.1"/>
    <property type="molecule type" value="Genomic_DNA"/>
</dbReference>
<organism evidence="1 2">
    <name type="scientific">Sistotremastrum suecicum HHB10207 ss-3</name>
    <dbReference type="NCBI Taxonomy" id="1314776"/>
    <lineage>
        <taxon>Eukaryota</taxon>
        <taxon>Fungi</taxon>
        <taxon>Dikarya</taxon>
        <taxon>Basidiomycota</taxon>
        <taxon>Agaricomycotina</taxon>
        <taxon>Agaricomycetes</taxon>
        <taxon>Sistotremastrales</taxon>
        <taxon>Sistotremastraceae</taxon>
        <taxon>Sistotremastrum</taxon>
    </lineage>
</organism>
<sequence>MEREIQFKGVERRRAVRTEIKKAHHGGCPVFIIRLVYHLVFISATANTVGTINPPPVAPVATDAPQPDHAPTPAPTHIPEERMLVARNGDDSRSYLPTYPSFWLGYSGDPCEPVRITEPTQVPPYSGVPEPIFIIFKSLSPVLVFISSFLS</sequence>